<sequence length="228" mass="24201">MPHVSSHSSSREAGHGALQFYPPEEPERRGGLPGLDRPKQLGGRGQAQLEAVEEEENTGVEGYKDEDYDDDEEEDEEEETNLAPGDTGGRAQLQCYSCETLYPGESCDQLQNCAPSQPFCKTMVSHSETVSGYLTTFSTWCTDACEPFTRTVEGTRLTVFCCQASLCNQPPWQSPGAQAPPGSVARGPPGPARGSLPGSRAVGSGGSPLAVGAALLLSLLAPWPALEL</sequence>
<gene>
    <name evidence="2" type="primary">GPIHBP1</name>
</gene>
<proteinExistence type="predicted"/>
<organism evidence="1 2">
    <name type="scientific">Echinops telfairi</name>
    <name type="common">Lesser hedgehog tenrec</name>
    <dbReference type="NCBI Taxonomy" id="9371"/>
    <lineage>
        <taxon>Eukaryota</taxon>
        <taxon>Metazoa</taxon>
        <taxon>Chordata</taxon>
        <taxon>Craniata</taxon>
        <taxon>Vertebrata</taxon>
        <taxon>Euteleostomi</taxon>
        <taxon>Mammalia</taxon>
        <taxon>Eutheria</taxon>
        <taxon>Afrotheria</taxon>
        <taxon>Tenrecidae</taxon>
        <taxon>Tenrecinae</taxon>
        <taxon>Echinops</taxon>
    </lineage>
</organism>
<dbReference type="Proteomes" id="UP000694863">
    <property type="component" value="Unplaced"/>
</dbReference>
<evidence type="ECO:0000313" key="1">
    <source>
        <dbReference type="Proteomes" id="UP000694863"/>
    </source>
</evidence>
<name>A0AC55CVS2_ECHTE</name>
<protein>
    <submittedName>
        <fullName evidence="2">Glycosylphosphatidylinositol-anchored high density lipoprotein-binding protein 1 isoform X1</fullName>
    </submittedName>
</protein>
<evidence type="ECO:0000313" key="2">
    <source>
        <dbReference type="RefSeq" id="XP_045143576.1"/>
    </source>
</evidence>
<keyword evidence="2" id="KW-0449">Lipoprotein</keyword>
<accession>A0AC55CVS2</accession>
<keyword evidence="1" id="KW-1185">Reference proteome</keyword>
<reference evidence="2" key="1">
    <citation type="submission" date="2025-08" db="UniProtKB">
        <authorList>
            <consortium name="RefSeq"/>
        </authorList>
    </citation>
    <scope>IDENTIFICATION</scope>
</reference>
<dbReference type="RefSeq" id="XP_045143576.1">
    <property type="nucleotide sequence ID" value="XM_045287641.1"/>
</dbReference>